<dbReference type="Pfam" id="PF14884">
    <property type="entry name" value="EFF-AFF"/>
    <property type="match status" value="1"/>
</dbReference>
<dbReference type="PANTHER" id="PTHR37415:SF1">
    <property type="entry name" value="CELL FUSION PROTEIN AFF-1"/>
    <property type="match status" value="1"/>
</dbReference>
<gene>
    <name evidence="1" type="ORF">CAUJ_LOCUS12537</name>
</gene>
<evidence type="ECO:0000313" key="1">
    <source>
        <dbReference type="EMBL" id="CAD6196623.1"/>
    </source>
</evidence>
<dbReference type="InterPro" id="IPR029213">
    <property type="entry name" value="Fusogen_EFF/AFF"/>
</dbReference>
<keyword evidence="2" id="KW-1185">Reference proteome</keyword>
<name>A0A8S1HQ87_9PELO</name>
<dbReference type="OrthoDB" id="5916841at2759"/>
<protein>
    <submittedName>
        <fullName evidence="1">Uncharacterized protein</fullName>
    </submittedName>
</protein>
<evidence type="ECO:0000313" key="2">
    <source>
        <dbReference type="Proteomes" id="UP000835052"/>
    </source>
</evidence>
<dbReference type="AlphaFoldDB" id="A0A8S1HQ87"/>
<accession>A0A8S1HQ87</accession>
<proteinExistence type="predicted"/>
<dbReference type="Proteomes" id="UP000835052">
    <property type="component" value="Unassembled WGS sequence"/>
</dbReference>
<dbReference type="GO" id="GO:0044291">
    <property type="term" value="C:cell-cell contact zone"/>
    <property type="evidence" value="ECO:0007669"/>
    <property type="project" value="TreeGrafter"/>
</dbReference>
<reference evidence="1" key="1">
    <citation type="submission" date="2020-10" db="EMBL/GenBank/DDBJ databases">
        <authorList>
            <person name="Kikuchi T."/>
        </authorList>
    </citation>
    <scope>NUCLEOTIDE SEQUENCE</scope>
    <source>
        <strain evidence="1">NKZ352</strain>
    </source>
</reference>
<dbReference type="PANTHER" id="PTHR37415">
    <property type="entry name" value="EFF-1A"/>
    <property type="match status" value="1"/>
</dbReference>
<dbReference type="GO" id="GO:0000768">
    <property type="term" value="P:syncytium formation by plasma membrane fusion"/>
    <property type="evidence" value="ECO:0007669"/>
    <property type="project" value="TreeGrafter"/>
</dbReference>
<sequence length="236" mass="27175">MSRLAACCNIKIKPYRGLTYKAVKLQQPTSQIIISHTIYVNSSGRREQLELNERNRILLTMRAGPPLQQLPHGMYYFPEGTDDLREAKINEVNEAYLEKLGWYKKINGQWNVNGNGLPLRNAYKVVMKSCKGQLHQDQFIGATNYVLRGKEYFDDYAERPVVDFSYVKNVKIEPREVKVIHQHGTAASMYVKTDTRPNVAKSRSMLANFTGIISLDHTGNRMFNATFFCEFSRNKK</sequence>
<organism evidence="1 2">
    <name type="scientific">Caenorhabditis auriculariae</name>
    <dbReference type="NCBI Taxonomy" id="2777116"/>
    <lineage>
        <taxon>Eukaryota</taxon>
        <taxon>Metazoa</taxon>
        <taxon>Ecdysozoa</taxon>
        <taxon>Nematoda</taxon>
        <taxon>Chromadorea</taxon>
        <taxon>Rhabditida</taxon>
        <taxon>Rhabditina</taxon>
        <taxon>Rhabditomorpha</taxon>
        <taxon>Rhabditoidea</taxon>
        <taxon>Rhabditidae</taxon>
        <taxon>Peloderinae</taxon>
        <taxon>Caenorhabditis</taxon>
    </lineage>
</organism>
<dbReference type="EMBL" id="CAJGYM010000076">
    <property type="protein sequence ID" value="CAD6196623.1"/>
    <property type="molecule type" value="Genomic_DNA"/>
</dbReference>
<comment type="caution">
    <text evidence="1">The sequence shown here is derived from an EMBL/GenBank/DDBJ whole genome shotgun (WGS) entry which is preliminary data.</text>
</comment>